<dbReference type="InterPro" id="IPR029058">
    <property type="entry name" value="AB_hydrolase_fold"/>
</dbReference>
<evidence type="ECO:0000313" key="1">
    <source>
        <dbReference type="EMBL" id="MCD9645630.1"/>
    </source>
</evidence>
<proteinExistence type="predicted"/>
<dbReference type="SUPFAM" id="SSF53474">
    <property type="entry name" value="alpha/beta-Hydrolases"/>
    <property type="match status" value="1"/>
</dbReference>
<gene>
    <name evidence="1" type="ORF">HAX54_034673</name>
</gene>
<comment type="caution">
    <text evidence="1">The sequence shown here is derived from an EMBL/GenBank/DDBJ whole genome shotgun (WGS) entry which is preliminary data.</text>
</comment>
<reference evidence="1 2" key="1">
    <citation type="journal article" date="2021" name="BMC Genomics">
        <title>Datura genome reveals duplications of psychoactive alkaloid biosynthetic genes and high mutation rate following tissue culture.</title>
        <authorList>
            <person name="Rajewski A."/>
            <person name="Carter-House D."/>
            <person name="Stajich J."/>
            <person name="Litt A."/>
        </authorList>
    </citation>
    <scope>NUCLEOTIDE SEQUENCE [LARGE SCALE GENOMIC DNA]</scope>
    <source>
        <strain evidence="1">AR-01</strain>
    </source>
</reference>
<accession>A0ABS8VI44</accession>
<sequence>MKDRQDNISSFAQRNCLLDPYDNSSWCGYCQILSWRGKNCYLNTSMIDFFLKNEPQPTSTKNFVHLARTVRDGILRKYDYGITKYNLAHYGEAKPPQYNLGNIPRDLPLLHNNRGQDALSNSKDVETLLDYLKFYNVGKLHVQYVKDYAHGDFIIVTTTKDIVFNQIVTFFREKKKIKCNYCGKVVYDFNWLKHHLGDIRVDVTPGLETLILESNNADLTQSSETDNRKYNDVNSEVADNCVVDSSS</sequence>
<dbReference type="Proteomes" id="UP000823775">
    <property type="component" value="Unassembled WGS sequence"/>
</dbReference>
<dbReference type="Gene3D" id="3.40.50.1820">
    <property type="entry name" value="alpha/beta hydrolase"/>
    <property type="match status" value="1"/>
</dbReference>
<name>A0ABS8VI44_DATST</name>
<keyword evidence="2" id="KW-1185">Reference proteome</keyword>
<organism evidence="1 2">
    <name type="scientific">Datura stramonium</name>
    <name type="common">Jimsonweed</name>
    <name type="synonym">Common thornapple</name>
    <dbReference type="NCBI Taxonomy" id="4076"/>
    <lineage>
        <taxon>Eukaryota</taxon>
        <taxon>Viridiplantae</taxon>
        <taxon>Streptophyta</taxon>
        <taxon>Embryophyta</taxon>
        <taxon>Tracheophyta</taxon>
        <taxon>Spermatophyta</taxon>
        <taxon>Magnoliopsida</taxon>
        <taxon>eudicotyledons</taxon>
        <taxon>Gunneridae</taxon>
        <taxon>Pentapetalae</taxon>
        <taxon>asterids</taxon>
        <taxon>lamiids</taxon>
        <taxon>Solanales</taxon>
        <taxon>Solanaceae</taxon>
        <taxon>Solanoideae</taxon>
        <taxon>Datureae</taxon>
        <taxon>Datura</taxon>
    </lineage>
</organism>
<evidence type="ECO:0000313" key="2">
    <source>
        <dbReference type="Proteomes" id="UP000823775"/>
    </source>
</evidence>
<dbReference type="PANTHER" id="PTHR11005">
    <property type="entry name" value="LYSOSOMAL ACID LIPASE-RELATED"/>
    <property type="match status" value="1"/>
</dbReference>
<protein>
    <submittedName>
        <fullName evidence="1">Uncharacterized protein</fullName>
    </submittedName>
</protein>
<dbReference type="EMBL" id="JACEIK010004482">
    <property type="protein sequence ID" value="MCD9645630.1"/>
    <property type="molecule type" value="Genomic_DNA"/>
</dbReference>